<dbReference type="GO" id="GO:0004190">
    <property type="term" value="F:aspartic-type endopeptidase activity"/>
    <property type="evidence" value="ECO:0007669"/>
    <property type="project" value="InterPro"/>
</dbReference>
<protein>
    <recommendedName>
        <fullName evidence="1">Peptidase A2 domain-containing protein</fullName>
    </recommendedName>
</protein>
<dbReference type="EMBL" id="NPEX01000319">
    <property type="protein sequence ID" value="RAI38989.1"/>
    <property type="molecule type" value="Genomic_DNA"/>
</dbReference>
<dbReference type="Proteomes" id="UP000249130">
    <property type="component" value="Unassembled WGS sequence"/>
</dbReference>
<dbReference type="AlphaFoldDB" id="A0A327KJU4"/>
<gene>
    <name evidence="2" type="ORF">CH341_26800</name>
</gene>
<sequence length="145" mass="15728">MIPRHHPMRALKSLITCSAAGGVPEVNPADLVSASDRLRGFLTERFRSAARLSEWPVHAAEGLQVISGRIDLLLDDGCDFVIIDHKSFPGAMELDAERLHAFGGQVELYSSALSRAAGRGCREYWVHQPVAGAMVRIELVSAHAA</sequence>
<keyword evidence="3" id="KW-1185">Reference proteome</keyword>
<dbReference type="InterPro" id="IPR038726">
    <property type="entry name" value="PDDEXK_AddAB-type"/>
</dbReference>
<dbReference type="Pfam" id="PF12705">
    <property type="entry name" value="PDDEXK_1"/>
    <property type="match status" value="1"/>
</dbReference>
<evidence type="ECO:0000313" key="2">
    <source>
        <dbReference type="EMBL" id="RAI38989.1"/>
    </source>
</evidence>
<accession>A0A327KJU4</accession>
<dbReference type="PROSITE" id="PS50175">
    <property type="entry name" value="ASP_PROT_RETROV"/>
    <property type="match status" value="1"/>
</dbReference>
<dbReference type="InterPro" id="IPR011604">
    <property type="entry name" value="PDDEXK-like_dom_sf"/>
</dbReference>
<organism evidence="2 3">
    <name type="scientific">Rhodoplanes roseus</name>
    <dbReference type="NCBI Taxonomy" id="29409"/>
    <lineage>
        <taxon>Bacteria</taxon>
        <taxon>Pseudomonadati</taxon>
        <taxon>Pseudomonadota</taxon>
        <taxon>Alphaproteobacteria</taxon>
        <taxon>Hyphomicrobiales</taxon>
        <taxon>Nitrobacteraceae</taxon>
        <taxon>Rhodoplanes</taxon>
    </lineage>
</organism>
<dbReference type="InterPro" id="IPR001995">
    <property type="entry name" value="Peptidase_A2_cat"/>
</dbReference>
<dbReference type="GO" id="GO:0006508">
    <property type="term" value="P:proteolysis"/>
    <property type="evidence" value="ECO:0007669"/>
    <property type="project" value="InterPro"/>
</dbReference>
<reference evidence="2 3" key="1">
    <citation type="submission" date="2017-07" db="EMBL/GenBank/DDBJ databases">
        <title>Draft Genome Sequences of Select Purple Nonsulfur Bacteria.</title>
        <authorList>
            <person name="Lasarre B."/>
            <person name="Mckinlay J.B."/>
        </authorList>
    </citation>
    <scope>NUCLEOTIDE SEQUENCE [LARGE SCALE GENOMIC DNA]</scope>
    <source>
        <strain evidence="2 3">DSM 5909</strain>
    </source>
</reference>
<evidence type="ECO:0000259" key="1">
    <source>
        <dbReference type="PROSITE" id="PS50175"/>
    </source>
</evidence>
<dbReference type="Gene3D" id="3.90.320.10">
    <property type="match status" value="1"/>
</dbReference>
<feature type="domain" description="Peptidase A2" evidence="1">
    <location>
        <begin position="70"/>
        <end position="107"/>
    </location>
</feature>
<evidence type="ECO:0000313" key="3">
    <source>
        <dbReference type="Proteomes" id="UP000249130"/>
    </source>
</evidence>
<name>A0A327KJU4_9BRAD</name>
<proteinExistence type="predicted"/>
<dbReference type="OrthoDB" id="9810135at2"/>
<comment type="caution">
    <text evidence="2">The sequence shown here is derived from an EMBL/GenBank/DDBJ whole genome shotgun (WGS) entry which is preliminary data.</text>
</comment>